<protein>
    <submittedName>
        <fullName evidence="2">Uncharacterized protein</fullName>
    </submittedName>
</protein>
<evidence type="ECO:0000313" key="2">
    <source>
        <dbReference type="EMBL" id="AGY59264.1"/>
    </source>
</evidence>
<gene>
    <name evidence="2" type="ORF">GKIL_3018</name>
</gene>
<dbReference type="EMBL" id="CP003587">
    <property type="protein sequence ID" value="AGY59264.1"/>
    <property type="molecule type" value="Genomic_DNA"/>
</dbReference>
<keyword evidence="1" id="KW-0472">Membrane</keyword>
<keyword evidence="3" id="KW-1185">Reference proteome</keyword>
<organism evidence="2 3">
    <name type="scientific">Gloeobacter kilaueensis (strain ATCC BAA-2537 / CCAP 1431/1 / ULC 316 / JS1)</name>
    <dbReference type="NCBI Taxonomy" id="1183438"/>
    <lineage>
        <taxon>Bacteria</taxon>
        <taxon>Bacillati</taxon>
        <taxon>Cyanobacteriota</taxon>
        <taxon>Cyanophyceae</taxon>
        <taxon>Gloeobacterales</taxon>
        <taxon>Gloeobacteraceae</taxon>
        <taxon>Gloeobacter</taxon>
    </lineage>
</organism>
<name>U5QNT8_GLOK1</name>
<evidence type="ECO:0000313" key="3">
    <source>
        <dbReference type="Proteomes" id="UP000017396"/>
    </source>
</evidence>
<dbReference type="AlphaFoldDB" id="U5QNT8"/>
<dbReference type="Proteomes" id="UP000017396">
    <property type="component" value="Chromosome"/>
</dbReference>
<accession>U5QNT8</accession>
<dbReference type="PANTHER" id="PTHR36109:SF2">
    <property type="entry name" value="MEMBRANE PROTEIN"/>
    <property type="match status" value="1"/>
</dbReference>
<keyword evidence="1" id="KW-1133">Transmembrane helix</keyword>
<dbReference type="InterPro" id="IPR052948">
    <property type="entry name" value="Low_temp-induced_all0457"/>
</dbReference>
<feature type="transmembrane region" description="Helical" evidence="1">
    <location>
        <begin position="64"/>
        <end position="90"/>
    </location>
</feature>
<dbReference type="eggNOG" id="COG3237">
    <property type="taxonomic scope" value="Bacteria"/>
</dbReference>
<feature type="transmembrane region" description="Helical" evidence="1">
    <location>
        <begin position="102"/>
        <end position="131"/>
    </location>
</feature>
<proteinExistence type="predicted"/>
<dbReference type="RefSeq" id="WP_023174512.1">
    <property type="nucleotide sequence ID" value="NC_022600.1"/>
</dbReference>
<dbReference type="PANTHER" id="PTHR36109">
    <property type="entry name" value="MEMBRANE PROTEIN-RELATED"/>
    <property type="match status" value="1"/>
</dbReference>
<dbReference type="STRING" id="1183438.GKIL_3018"/>
<dbReference type="KEGG" id="glj:GKIL_3018"/>
<sequence>MENPQIRGIATFSDRQQAEGAVARLQHLGFDPERFVVVDSAESLGKKLAEGEVRDEIAHLAGSALLGGLAVGAAVGAGGGLLVAVAALWLPKIQPGPVLSGVWIAAATSLAGAIVGAATGSLAAALANLGIPNTRAEAYRQAIAWGGAVLLMDDTPRRIRRARRALKVAGFSQVDKILEPGSSVL</sequence>
<dbReference type="HOGENOM" id="CLU_1459355_0_0_3"/>
<evidence type="ECO:0000256" key="1">
    <source>
        <dbReference type="SAM" id="Phobius"/>
    </source>
</evidence>
<reference evidence="2 3" key="1">
    <citation type="journal article" date="2013" name="PLoS ONE">
        <title>Cultivation and Complete Genome Sequencing of Gloeobacter kilaueensis sp. nov., from a Lava Cave in Kilauea Caldera, Hawai'i.</title>
        <authorList>
            <person name="Saw J.H."/>
            <person name="Schatz M."/>
            <person name="Brown M.V."/>
            <person name="Kunkel D.D."/>
            <person name="Foster J.S."/>
            <person name="Shick H."/>
            <person name="Christensen S."/>
            <person name="Hou S."/>
            <person name="Wan X."/>
            <person name="Donachie S.P."/>
        </authorList>
    </citation>
    <scope>NUCLEOTIDE SEQUENCE [LARGE SCALE GENOMIC DNA]</scope>
    <source>
        <strain evidence="3">JS</strain>
    </source>
</reference>
<keyword evidence="1" id="KW-0812">Transmembrane</keyword>